<protein>
    <submittedName>
        <fullName evidence="3">Uncharacterized protein</fullName>
    </submittedName>
</protein>
<evidence type="ECO:0000256" key="2">
    <source>
        <dbReference type="SAM" id="SignalP"/>
    </source>
</evidence>
<gene>
    <name evidence="3" type="ORF">SO802_007802</name>
</gene>
<keyword evidence="2" id="KW-0732">Signal</keyword>
<evidence type="ECO:0000256" key="1">
    <source>
        <dbReference type="SAM" id="MobiDB-lite"/>
    </source>
</evidence>
<comment type="caution">
    <text evidence="3">The sequence shown here is derived from an EMBL/GenBank/DDBJ whole genome shotgun (WGS) entry which is preliminary data.</text>
</comment>
<dbReference type="Proteomes" id="UP001459277">
    <property type="component" value="Unassembled WGS sequence"/>
</dbReference>
<keyword evidence="4" id="KW-1185">Reference proteome</keyword>
<accession>A0AAW2DRB5</accession>
<evidence type="ECO:0000313" key="3">
    <source>
        <dbReference type="EMBL" id="KAL0012694.1"/>
    </source>
</evidence>
<evidence type="ECO:0000313" key="4">
    <source>
        <dbReference type="Proteomes" id="UP001459277"/>
    </source>
</evidence>
<sequence length="139" mass="14815">MRDLMWIILTAESMGLAMAMDLVPPTRSQAAMQNMGQTGGRRVESSSLLLHPHLLHESDCPSSSSSSMPSLSSGTKSKPIGLHDPLVKSTPSCHKSNPTHSNFAKSITVHMVFSIIDLSGDDDNVDEVLVDVLGGGMVD</sequence>
<feature type="chain" id="PRO_5043475350" evidence="2">
    <location>
        <begin position="20"/>
        <end position="139"/>
    </location>
</feature>
<reference evidence="3 4" key="1">
    <citation type="submission" date="2024-01" db="EMBL/GenBank/DDBJ databases">
        <title>A telomere-to-telomere, gap-free genome of sweet tea (Lithocarpus litseifolius).</title>
        <authorList>
            <person name="Zhou J."/>
        </authorList>
    </citation>
    <scope>NUCLEOTIDE SEQUENCE [LARGE SCALE GENOMIC DNA]</scope>
    <source>
        <strain evidence="3">Zhou-2022a</strain>
        <tissue evidence="3">Leaf</tissue>
    </source>
</reference>
<proteinExistence type="predicted"/>
<organism evidence="3 4">
    <name type="scientific">Lithocarpus litseifolius</name>
    <dbReference type="NCBI Taxonomy" id="425828"/>
    <lineage>
        <taxon>Eukaryota</taxon>
        <taxon>Viridiplantae</taxon>
        <taxon>Streptophyta</taxon>
        <taxon>Embryophyta</taxon>
        <taxon>Tracheophyta</taxon>
        <taxon>Spermatophyta</taxon>
        <taxon>Magnoliopsida</taxon>
        <taxon>eudicotyledons</taxon>
        <taxon>Gunneridae</taxon>
        <taxon>Pentapetalae</taxon>
        <taxon>rosids</taxon>
        <taxon>fabids</taxon>
        <taxon>Fagales</taxon>
        <taxon>Fagaceae</taxon>
        <taxon>Lithocarpus</taxon>
    </lineage>
</organism>
<feature type="compositionally biased region" description="Low complexity" evidence="1">
    <location>
        <begin position="60"/>
        <end position="77"/>
    </location>
</feature>
<dbReference type="AlphaFoldDB" id="A0AAW2DRB5"/>
<feature type="signal peptide" evidence="2">
    <location>
        <begin position="1"/>
        <end position="19"/>
    </location>
</feature>
<name>A0AAW2DRB5_9ROSI</name>
<feature type="region of interest" description="Disordered" evidence="1">
    <location>
        <begin position="57"/>
        <end position="78"/>
    </location>
</feature>
<dbReference type="EMBL" id="JAZDWU010000002">
    <property type="protein sequence ID" value="KAL0012694.1"/>
    <property type="molecule type" value="Genomic_DNA"/>
</dbReference>